<name>A0A255Z0W1_9FLAO</name>
<evidence type="ECO:0000259" key="1">
    <source>
        <dbReference type="Pfam" id="PF13539"/>
    </source>
</evidence>
<dbReference type="InterPro" id="IPR009045">
    <property type="entry name" value="Zn_M74/Hedgehog-like"/>
</dbReference>
<dbReference type="RefSeq" id="WP_094415639.1">
    <property type="nucleotide sequence ID" value="NZ_NOXV01000288.1"/>
</dbReference>
<dbReference type="GO" id="GO:0008233">
    <property type="term" value="F:peptidase activity"/>
    <property type="evidence" value="ECO:0007669"/>
    <property type="project" value="InterPro"/>
</dbReference>
<feature type="domain" description="Peptidase M15C" evidence="1">
    <location>
        <begin position="78"/>
        <end position="147"/>
    </location>
</feature>
<dbReference type="AlphaFoldDB" id="A0A255Z0W1"/>
<evidence type="ECO:0000313" key="2">
    <source>
        <dbReference type="EMBL" id="OYQ35049.1"/>
    </source>
</evidence>
<gene>
    <name evidence="2" type="ORF">CHU92_11330</name>
</gene>
<reference evidence="2 3" key="1">
    <citation type="submission" date="2017-07" db="EMBL/GenBank/DDBJ databases">
        <title>Flavobacterium cyanobacteriorum sp. nov., isolated from cyanobacterial aggregates in a eutrophic lake.</title>
        <authorList>
            <person name="Cai H."/>
        </authorList>
    </citation>
    <scope>NUCLEOTIDE SEQUENCE [LARGE SCALE GENOMIC DNA]</scope>
    <source>
        <strain evidence="2 3">TH021</strain>
    </source>
</reference>
<dbReference type="EMBL" id="NOXV01000288">
    <property type="protein sequence ID" value="OYQ35049.1"/>
    <property type="molecule type" value="Genomic_DNA"/>
</dbReference>
<accession>A0A255Z0W1</accession>
<proteinExistence type="predicted"/>
<protein>
    <submittedName>
        <fullName evidence="2">Peptidoglycan L-alanyl-D-glutamate endopeptidase</fullName>
    </submittedName>
</protein>
<sequence length="169" mass="19380">MDKPTQDRIAKLHPTVREEVAKIVTECNTALTGRAKIRITQGLRTLKEQEGLYSLGRTKVNPIGVTPKKPFGSIVTNARAGQSIHNYGFAVDICLIIDGKTVSWDTVKDWDNDQVADWYECVRIFAKYGWDWGGNWKKFKDLPHFEKKNFNSWQKLARLQKDSHGYVII</sequence>
<dbReference type="Pfam" id="PF13539">
    <property type="entry name" value="Peptidase_M15_4"/>
    <property type="match status" value="1"/>
</dbReference>
<comment type="caution">
    <text evidence="2">The sequence shown here is derived from an EMBL/GenBank/DDBJ whole genome shotgun (WGS) entry which is preliminary data.</text>
</comment>
<dbReference type="Gene3D" id="3.30.1380.10">
    <property type="match status" value="1"/>
</dbReference>
<dbReference type="OrthoDB" id="9799970at2"/>
<dbReference type="SUPFAM" id="SSF55166">
    <property type="entry name" value="Hedgehog/DD-peptidase"/>
    <property type="match status" value="1"/>
</dbReference>
<organism evidence="2 3">
    <name type="scientific">Flavobacterium cyanobacteriorum</name>
    <dbReference type="NCBI Taxonomy" id="2022802"/>
    <lineage>
        <taxon>Bacteria</taxon>
        <taxon>Pseudomonadati</taxon>
        <taxon>Bacteroidota</taxon>
        <taxon>Flavobacteriia</taxon>
        <taxon>Flavobacteriales</taxon>
        <taxon>Flavobacteriaceae</taxon>
        <taxon>Flavobacterium</taxon>
    </lineage>
</organism>
<dbReference type="CDD" id="cd14845">
    <property type="entry name" value="L-Ala-D-Glu_peptidase_like"/>
    <property type="match status" value="1"/>
</dbReference>
<dbReference type="Proteomes" id="UP000216605">
    <property type="component" value="Unassembled WGS sequence"/>
</dbReference>
<evidence type="ECO:0000313" key="3">
    <source>
        <dbReference type="Proteomes" id="UP000216605"/>
    </source>
</evidence>
<keyword evidence="3" id="KW-1185">Reference proteome</keyword>
<dbReference type="InterPro" id="IPR039561">
    <property type="entry name" value="Peptidase_M15C"/>
</dbReference>